<evidence type="ECO:0000256" key="12">
    <source>
        <dbReference type="ARBA" id="ARBA00041614"/>
    </source>
</evidence>
<evidence type="ECO:0000256" key="10">
    <source>
        <dbReference type="ARBA" id="ARBA00038429"/>
    </source>
</evidence>
<dbReference type="AlphaFoldDB" id="A0A0D2KM12"/>
<dbReference type="SUPFAM" id="SSF51445">
    <property type="entry name" value="(Trans)glycosidases"/>
    <property type="match status" value="1"/>
</dbReference>
<dbReference type="Gene3D" id="2.60.40.10">
    <property type="entry name" value="Immunoglobulins"/>
    <property type="match status" value="2"/>
</dbReference>
<reference evidence="18" key="1">
    <citation type="submission" date="2014-04" db="EMBL/GenBank/DDBJ databases">
        <title>Evolutionary Origins and Diversification of the Mycorrhizal Mutualists.</title>
        <authorList>
            <consortium name="DOE Joint Genome Institute"/>
            <consortium name="Mycorrhizal Genomics Consortium"/>
            <person name="Kohler A."/>
            <person name="Kuo A."/>
            <person name="Nagy L.G."/>
            <person name="Floudas D."/>
            <person name="Copeland A."/>
            <person name="Barry K.W."/>
            <person name="Cichocki N."/>
            <person name="Veneault-Fourrey C."/>
            <person name="LaButti K."/>
            <person name="Lindquist E.A."/>
            <person name="Lipzen A."/>
            <person name="Lundell T."/>
            <person name="Morin E."/>
            <person name="Murat C."/>
            <person name="Riley R."/>
            <person name="Ohm R."/>
            <person name="Sun H."/>
            <person name="Tunlid A."/>
            <person name="Henrissat B."/>
            <person name="Grigoriev I.V."/>
            <person name="Hibbett D.S."/>
            <person name="Martin F."/>
        </authorList>
    </citation>
    <scope>NUCLEOTIDE SEQUENCE [LARGE SCALE GENOMIC DNA]</scope>
    <source>
        <strain evidence="18">FD-334 SS-4</strain>
    </source>
</reference>
<evidence type="ECO:0000256" key="1">
    <source>
        <dbReference type="ARBA" id="ARBA00000829"/>
    </source>
</evidence>
<keyword evidence="7 17" id="KW-0378">Hydrolase</keyword>
<dbReference type="InterPro" id="IPR008979">
    <property type="entry name" value="Galactose-bd-like_sf"/>
</dbReference>
<evidence type="ECO:0000256" key="2">
    <source>
        <dbReference type="ARBA" id="ARBA00004613"/>
    </source>
</evidence>
<dbReference type="PANTHER" id="PTHR43730:SF1">
    <property type="entry name" value="BETA-MANNOSIDASE"/>
    <property type="match status" value="1"/>
</dbReference>
<dbReference type="InterPro" id="IPR054593">
    <property type="entry name" value="Beta-mannosidase-like_N2"/>
</dbReference>
<comment type="pathway">
    <text evidence="3">Glycan metabolism; N-glycan degradation.</text>
</comment>
<evidence type="ECO:0000256" key="6">
    <source>
        <dbReference type="ARBA" id="ARBA00022525"/>
    </source>
</evidence>
<gene>
    <name evidence="17" type="ORF">HYPSUDRAFT_48165</name>
</gene>
<dbReference type="InterPro" id="IPR041625">
    <property type="entry name" value="Beta-mannosidase_Ig"/>
</dbReference>
<dbReference type="InterPro" id="IPR036156">
    <property type="entry name" value="Beta-gal/glucu_dom_sf"/>
</dbReference>
<keyword evidence="9" id="KW-0326">Glycosidase</keyword>
<sequence length="893" mass="100986">MPAEYRTLDDVDNWSWKQLQHRDYNIHTDKDGWLKASSMPSEVHVELLKIGVIPDPYIGFNEHQVQWIADAEWLYKYTFTHNATHKHALLIFEGLDTICDVYLNDAKILSTDNMFRTYPYPLPEGALQATNGLLLHFKSAKTLAKAEEAKFGKVRAGSTNLGDPSRVYVRKAQYDWRWDWGPELITCGPYRPITLVTYNTRIKNIHAAAYVTILSDNTFTASLRVSATLSGSWDTSVSALRLTLTDPANGGRVVQIARVRVSPWDGAVDALQDALVTWGDLQEAGVELWWPVGYGTQRMYNIEVALVTSDDEVIDKVSKQIGFRTAKLVQEELSERDQYGAGTTFLFEINGVRIFMGGSNWVPADNFLTTITKERYRDWLTLLRDGNQNMVRLWGGGIYEPDVFYDICDELGILVWQDFQFACGVYPAHESFIASVKQEAEDNVTRLRHHPSIVCFCGNNEDYQQVLQWGGINALPARVIYEKILPDVVARLTDPPIPYHRGSPYGGAGWDTSDPTIGDVHQWNIWGGKELQYQEYHRLGGRFVSEFGMPGMPAMETISHWMLGADAGQMYSQSSLMAQHTRAGSFERRFAIVMNENFRLTGDFESHVFTTQLMQSEAVSFAYRAWRREWRGRGREFCAGVLVWQMNDCWPVVSWAIADYFLRPKPVYYTIARQLAPISVGIFRTVVKNRDNDRPQQFYEFGAIQTSHATLDIWGTNSTLRPLAARLELVFHDLLDADWSQSTSNDVFLLPNQSTEFLQLRCPGPTRAELNVGDPHRVASATVVATARLRDAASGRVIAHFSDWPEPYRFLAPPDPGLHVRVVEDAARGTTTLTLGVARPAKCVVLSVEGVPARWSDNALDLVPGEEQEVVVTRLEGRSIRVAYFGRERAVDI</sequence>
<comment type="similarity">
    <text evidence="10">Belongs to the glycosyl hydrolase 2 family. Beta-mannosidase B subfamily.</text>
</comment>
<dbReference type="InterPro" id="IPR050887">
    <property type="entry name" value="Beta-mannosidase_GH2"/>
</dbReference>
<comment type="subunit">
    <text evidence="4">Homodimer.</text>
</comment>
<feature type="domain" description="Beta-mannosidase Ig-fold" evidence="14">
    <location>
        <begin position="814"/>
        <end position="874"/>
    </location>
</feature>
<evidence type="ECO:0000256" key="3">
    <source>
        <dbReference type="ARBA" id="ARBA00004740"/>
    </source>
</evidence>
<organism evidence="17 18">
    <name type="scientific">Hypholoma sublateritium (strain FD-334 SS-4)</name>
    <dbReference type="NCBI Taxonomy" id="945553"/>
    <lineage>
        <taxon>Eukaryota</taxon>
        <taxon>Fungi</taxon>
        <taxon>Dikarya</taxon>
        <taxon>Basidiomycota</taxon>
        <taxon>Agaricomycotina</taxon>
        <taxon>Agaricomycetes</taxon>
        <taxon>Agaricomycetidae</taxon>
        <taxon>Agaricales</taxon>
        <taxon>Agaricineae</taxon>
        <taxon>Strophariaceae</taxon>
        <taxon>Hypholoma</taxon>
    </lineage>
</organism>
<feature type="domain" description="Glycoside hydrolase family 2 immunoglobulin-like beta-sandwich" evidence="13">
    <location>
        <begin position="214"/>
        <end position="324"/>
    </location>
</feature>
<dbReference type="Proteomes" id="UP000054270">
    <property type="component" value="Unassembled WGS sequence"/>
</dbReference>
<comment type="subcellular location">
    <subcellularLocation>
        <location evidence="2">Secreted</location>
    </subcellularLocation>
</comment>
<evidence type="ECO:0000259" key="16">
    <source>
        <dbReference type="Pfam" id="PF22666"/>
    </source>
</evidence>
<dbReference type="Pfam" id="PF17753">
    <property type="entry name" value="Ig_mannosidase"/>
    <property type="match status" value="1"/>
</dbReference>
<dbReference type="Pfam" id="PF00703">
    <property type="entry name" value="Glyco_hydro_2"/>
    <property type="match status" value="1"/>
</dbReference>
<dbReference type="GO" id="GO:0006516">
    <property type="term" value="P:glycoprotein catabolic process"/>
    <property type="evidence" value="ECO:0007669"/>
    <property type="project" value="TreeGrafter"/>
</dbReference>
<dbReference type="GO" id="GO:0005576">
    <property type="term" value="C:extracellular region"/>
    <property type="evidence" value="ECO:0007669"/>
    <property type="project" value="UniProtKB-SubCell"/>
</dbReference>
<evidence type="ECO:0000259" key="13">
    <source>
        <dbReference type="Pfam" id="PF00703"/>
    </source>
</evidence>
<evidence type="ECO:0000256" key="4">
    <source>
        <dbReference type="ARBA" id="ARBA00011738"/>
    </source>
</evidence>
<dbReference type="UniPathway" id="UPA00280"/>
<dbReference type="FunFam" id="3.20.20.80:FF:000050">
    <property type="entry name" value="Beta-mannosidase B"/>
    <property type="match status" value="1"/>
</dbReference>
<dbReference type="OrthoDB" id="2866996at2759"/>
<evidence type="ECO:0000259" key="14">
    <source>
        <dbReference type="Pfam" id="PF17753"/>
    </source>
</evidence>
<dbReference type="EMBL" id="KN817639">
    <property type="protein sequence ID" value="KJA15637.1"/>
    <property type="molecule type" value="Genomic_DNA"/>
</dbReference>
<dbReference type="InterPro" id="IPR041447">
    <property type="entry name" value="Mannosidase_ig"/>
</dbReference>
<evidence type="ECO:0000313" key="17">
    <source>
        <dbReference type="EMBL" id="KJA15637.1"/>
    </source>
</evidence>
<evidence type="ECO:0000256" key="9">
    <source>
        <dbReference type="ARBA" id="ARBA00023295"/>
    </source>
</evidence>
<evidence type="ECO:0000256" key="7">
    <source>
        <dbReference type="ARBA" id="ARBA00022801"/>
    </source>
</evidence>
<dbReference type="Gene3D" id="2.60.120.260">
    <property type="entry name" value="Galactose-binding domain-like"/>
    <property type="match status" value="1"/>
</dbReference>
<dbReference type="SUPFAM" id="SSF49785">
    <property type="entry name" value="Galactose-binding domain-like"/>
    <property type="match status" value="1"/>
</dbReference>
<evidence type="ECO:0000259" key="15">
    <source>
        <dbReference type="Pfam" id="PF17786"/>
    </source>
</evidence>
<keyword evidence="6" id="KW-0964">Secreted</keyword>
<dbReference type="Gene3D" id="3.20.20.80">
    <property type="entry name" value="Glycosidases"/>
    <property type="match status" value="1"/>
</dbReference>
<name>A0A0D2KM12_HYPSF</name>
<dbReference type="EC" id="3.2.1.25" evidence="5"/>
<accession>A0A0D2KM12</accession>
<dbReference type="InterPro" id="IPR006102">
    <property type="entry name" value="Ig-like_GH2"/>
</dbReference>
<feature type="domain" description="Beta-mannosidase-like galactose-binding" evidence="16">
    <location>
        <begin position="25"/>
        <end position="191"/>
    </location>
</feature>
<dbReference type="InterPro" id="IPR017853">
    <property type="entry name" value="GH"/>
</dbReference>
<dbReference type="Pfam" id="PF22666">
    <property type="entry name" value="Glyco_hydro_2_N2"/>
    <property type="match status" value="1"/>
</dbReference>
<evidence type="ECO:0000313" key="18">
    <source>
        <dbReference type="Proteomes" id="UP000054270"/>
    </source>
</evidence>
<dbReference type="PANTHER" id="PTHR43730">
    <property type="entry name" value="BETA-MANNOSIDASE"/>
    <property type="match status" value="1"/>
</dbReference>
<dbReference type="GO" id="GO:0005975">
    <property type="term" value="P:carbohydrate metabolic process"/>
    <property type="evidence" value="ECO:0007669"/>
    <property type="project" value="InterPro"/>
</dbReference>
<dbReference type="STRING" id="945553.A0A0D2KM12"/>
<keyword evidence="8" id="KW-0325">Glycoprotein</keyword>
<dbReference type="Pfam" id="PF17786">
    <property type="entry name" value="Mannosidase_ig"/>
    <property type="match status" value="1"/>
</dbReference>
<evidence type="ECO:0000256" key="11">
    <source>
        <dbReference type="ARBA" id="ARBA00041069"/>
    </source>
</evidence>
<dbReference type="OMA" id="PIPYHRG"/>
<evidence type="ECO:0000256" key="8">
    <source>
        <dbReference type="ARBA" id="ARBA00023180"/>
    </source>
</evidence>
<dbReference type="GO" id="GO:0004567">
    <property type="term" value="F:beta-mannosidase activity"/>
    <property type="evidence" value="ECO:0007669"/>
    <property type="project" value="UniProtKB-EC"/>
</dbReference>
<evidence type="ECO:0000256" key="5">
    <source>
        <dbReference type="ARBA" id="ARBA00012754"/>
    </source>
</evidence>
<dbReference type="InterPro" id="IPR013783">
    <property type="entry name" value="Ig-like_fold"/>
</dbReference>
<comment type="catalytic activity">
    <reaction evidence="1">
        <text>Hydrolysis of terminal, non-reducing beta-D-mannose residues in beta-D-mannosides.</text>
        <dbReference type="EC" id="3.2.1.25"/>
    </reaction>
</comment>
<feature type="domain" description="Mannosidase Ig/CBM-like" evidence="15">
    <location>
        <begin position="710"/>
        <end position="809"/>
    </location>
</feature>
<keyword evidence="18" id="KW-1185">Reference proteome</keyword>
<protein>
    <recommendedName>
        <fullName evidence="11">Beta-mannosidase B</fullName>
        <ecNumber evidence="5">3.2.1.25</ecNumber>
    </recommendedName>
    <alternativeName>
        <fullName evidence="12">Mannanase B</fullName>
    </alternativeName>
</protein>
<proteinExistence type="inferred from homology"/>
<dbReference type="SUPFAM" id="SSF49303">
    <property type="entry name" value="beta-Galactosidase/glucuronidase domain"/>
    <property type="match status" value="2"/>
</dbReference>